<dbReference type="Proteomes" id="UP000740926">
    <property type="component" value="Unassembled WGS sequence"/>
</dbReference>
<evidence type="ECO:0000313" key="2">
    <source>
        <dbReference type="Proteomes" id="UP000740926"/>
    </source>
</evidence>
<organism evidence="1 2">
    <name type="scientific">Rhizopus delemar</name>
    <dbReference type="NCBI Taxonomy" id="936053"/>
    <lineage>
        <taxon>Eukaryota</taxon>
        <taxon>Fungi</taxon>
        <taxon>Fungi incertae sedis</taxon>
        <taxon>Mucoromycota</taxon>
        <taxon>Mucoromycotina</taxon>
        <taxon>Mucoromycetes</taxon>
        <taxon>Mucorales</taxon>
        <taxon>Mucorineae</taxon>
        <taxon>Rhizopodaceae</taxon>
        <taxon>Rhizopus</taxon>
    </lineage>
</organism>
<evidence type="ECO:0000313" key="1">
    <source>
        <dbReference type="EMBL" id="KAG1564217.1"/>
    </source>
</evidence>
<name>A0A9P6YU54_9FUNG</name>
<sequence>MQACNGRVLDIHFPDNHVVALLVHNDYAEDLLSIFAKAGVKPVENFDPLDSQRLRNPLFADLNQEERQSKCIEIHQARLLRAIEHIRDSIRMAVARDFLRKQWITDDQFKSIVLKSTVTPSHIASTTDQPDSDMAEVLDTFIATSPASSKSLTGDGEPVDVDL</sequence>
<accession>A0A9P6YU54</accession>
<protein>
    <submittedName>
        <fullName evidence="1">Uncharacterized protein</fullName>
    </submittedName>
</protein>
<reference evidence="1 2" key="1">
    <citation type="journal article" date="2020" name="Microb. Genom.">
        <title>Genetic diversity of clinical and environmental Mucorales isolates obtained from an investigation of mucormycosis cases among solid organ transplant recipients.</title>
        <authorList>
            <person name="Nguyen M.H."/>
            <person name="Kaul D."/>
            <person name="Muto C."/>
            <person name="Cheng S.J."/>
            <person name="Richter R.A."/>
            <person name="Bruno V.M."/>
            <person name="Liu G."/>
            <person name="Beyhan S."/>
            <person name="Sundermann A.J."/>
            <person name="Mounaud S."/>
            <person name="Pasculle A.W."/>
            <person name="Nierman W.C."/>
            <person name="Driscoll E."/>
            <person name="Cumbie R."/>
            <person name="Clancy C.J."/>
            <person name="Dupont C.L."/>
        </authorList>
    </citation>
    <scope>NUCLEOTIDE SEQUENCE [LARGE SCALE GENOMIC DNA]</scope>
    <source>
        <strain evidence="1 2">GL24</strain>
    </source>
</reference>
<gene>
    <name evidence="1" type="ORF">G6F50_011238</name>
</gene>
<dbReference type="EMBL" id="JAANIU010002771">
    <property type="protein sequence ID" value="KAG1564217.1"/>
    <property type="molecule type" value="Genomic_DNA"/>
</dbReference>
<comment type="caution">
    <text evidence="1">The sequence shown here is derived from an EMBL/GenBank/DDBJ whole genome shotgun (WGS) entry which is preliminary data.</text>
</comment>
<proteinExistence type="predicted"/>
<dbReference type="AlphaFoldDB" id="A0A9P6YU54"/>
<keyword evidence="2" id="KW-1185">Reference proteome</keyword>